<dbReference type="PANTHER" id="PTHR31658">
    <property type="entry name" value="CONSERVED OLIGOMERIC GOLGI COMPLEX SUBUNIT 1"/>
    <property type="match status" value="1"/>
</dbReference>
<reference evidence="8 9" key="1">
    <citation type="submission" date="2015-01" db="EMBL/GenBank/DDBJ databases">
        <title>The Genome Sequence of Exophiala sideris CBS121828.</title>
        <authorList>
            <consortium name="The Broad Institute Genomics Platform"/>
            <person name="Cuomo C."/>
            <person name="de Hoog S."/>
            <person name="Gorbushina A."/>
            <person name="Stielow B."/>
            <person name="Teixiera M."/>
            <person name="Abouelleil A."/>
            <person name="Chapman S.B."/>
            <person name="Priest M."/>
            <person name="Young S.K."/>
            <person name="Wortman J."/>
            <person name="Nusbaum C."/>
            <person name="Birren B."/>
        </authorList>
    </citation>
    <scope>NUCLEOTIDE SEQUENCE [LARGE SCALE GENOMIC DNA]</scope>
    <source>
        <strain evidence="8 9">CBS 121828</strain>
    </source>
</reference>
<evidence type="ECO:0000313" key="9">
    <source>
        <dbReference type="Proteomes" id="UP000053599"/>
    </source>
</evidence>
<evidence type="ECO:0000256" key="2">
    <source>
        <dbReference type="ARBA" id="ARBA00006653"/>
    </source>
</evidence>
<comment type="subcellular location">
    <subcellularLocation>
        <location evidence="1">Golgi apparatus membrane</location>
        <topology evidence="1">Peripheral membrane protein</topology>
    </subcellularLocation>
</comment>
<gene>
    <name evidence="8" type="ORF">PV11_08752</name>
</gene>
<evidence type="ECO:0000256" key="4">
    <source>
        <dbReference type="ARBA" id="ARBA00022448"/>
    </source>
</evidence>
<name>A0A0D1Y1U2_9EURO</name>
<dbReference type="STRING" id="1016849.A0A0D1Y1U2"/>
<evidence type="ECO:0000256" key="7">
    <source>
        <dbReference type="ARBA" id="ARBA00023136"/>
    </source>
</evidence>
<organism evidence="8 9">
    <name type="scientific">Exophiala sideris</name>
    <dbReference type="NCBI Taxonomy" id="1016849"/>
    <lineage>
        <taxon>Eukaryota</taxon>
        <taxon>Fungi</taxon>
        <taxon>Dikarya</taxon>
        <taxon>Ascomycota</taxon>
        <taxon>Pezizomycotina</taxon>
        <taxon>Eurotiomycetes</taxon>
        <taxon>Chaetothyriomycetidae</taxon>
        <taxon>Chaetothyriales</taxon>
        <taxon>Herpotrichiellaceae</taxon>
        <taxon>Exophiala</taxon>
    </lineage>
</organism>
<evidence type="ECO:0000256" key="1">
    <source>
        <dbReference type="ARBA" id="ARBA00004395"/>
    </source>
</evidence>
<dbReference type="GO" id="GO:0000139">
    <property type="term" value="C:Golgi membrane"/>
    <property type="evidence" value="ECO:0007669"/>
    <property type="project" value="UniProtKB-SubCell"/>
</dbReference>
<keyword evidence="7" id="KW-0472">Membrane</keyword>
<proteinExistence type="inferred from homology"/>
<dbReference type="InterPro" id="IPR033370">
    <property type="entry name" value="COG1"/>
</dbReference>
<keyword evidence="4" id="KW-0813">Transport</keyword>
<keyword evidence="5" id="KW-0653">Protein transport</keyword>
<evidence type="ECO:0000313" key="8">
    <source>
        <dbReference type="EMBL" id="KIV76902.1"/>
    </source>
</evidence>
<dbReference type="PANTHER" id="PTHR31658:SF0">
    <property type="entry name" value="CONSERVED OLIGOMERIC GOLGI COMPLEX SUBUNIT 1"/>
    <property type="match status" value="1"/>
</dbReference>
<comment type="similarity">
    <text evidence="2">Belongs to the COG1 family.</text>
</comment>
<keyword evidence="6" id="KW-0333">Golgi apparatus</keyword>
<dbReference type="AlphaFoldDB" id="A0A0D1Y1U2"/>
<dbReference type="EMBL" id="KN846954">
    <property type="protein sequence ID" value="KIV76902.1"/>
    <property type="molecule type" value="Genomic_DNA"/>
</dbReference>
<protein>
    <recommendedName>
        <fullName evidence="3">Conserved oligomeric Golgi complex subunit 1</fullName>
    </recommendedName>
</protein>
<dbReference type="GO" id="GO:0006891">
    <property type="term" value="P:intra-Golgi vesicle-mediated transport"/>
    <property type="evidence" value="ECO:0007669"/>
    <property type="project" value="InterPro"/>
</dbReference>
<dbReference type="GO" id="GO:0015031">
    <property type="term" value="P:protein transport"/>
    <property type="evidence" value="ECO:0007669"/>
    <property type="project" value="UniProtKB-KW"/>
</dbReference>
<dbReference type="GO" id="GO:0017119">
    <property type="term" value="C:Golgi transport complex"/>
    <property type="evidence" value="ECO:0007669"/>
    <property type="project" value="InterPro"/>
</dbReference>
<evidence type="ECO:0000256" key="3">
    <source>
        <dbReference type="ARBA" id="ARBA00020978"/>
    </source>
</evidence>
<dbReference type="Pfam" id="PF08700">
    <property type="entry name" value="VPS51_Exo84_N"/>
    <property type="match status" value="1"/>
</dbReference>
<sequence length="689" mass="77384">MEPGTTISTWQQAFQDYRIPTTRAIEKQLRAGVSRDKEKLRALVGGSYRELLATAEAIVVLQEKSKVTEDRLSSISHNCRPPQHDISAKSSAPDKAALAQLRLLQRCHTTSSTSLRDRNLMQCSKLVFLSRLLLKSLDNQESLSPSLEYLRNKFGVLRRQLLRQIDATLVSPISEVPNLLEALCSYCLVTSVSSEDALTHLRQLRLEKVRRQLDESAGRETICEGLKYQLVSLQTFKTLSGRPITEAMNNLQKKPILEDSAIRGLESLDLDRLRPLLPEEIRTFVPYFKKIVPSADEMRAKLEAWSQEACQLISTAVDDYLSKLDDITEVLGLRKDIYEILLPVYFSTPASNDINKQIRHSLNQRISQICQSQGTRLSQVTQSLIEIAAGQTSTKSLWDAEAVQTSLEKGASKVIARVKASHSGLNSKLSKASRTLNAWISALHATQNQIDDLPKVRWRDAIEEPDDEQEEESSDVIKMLCKDDPFFYSKTLQDSLQGALADYDTSLASSASAISGESPDVSRAMNLLRSIRVSASALQQVFPEGGSVKGLQDIVPQLRQVLAEDVVRRLSESTERDGTVRKWDKAQLPENMPSPKAFMTLRRLCNIMAEIGGMDIWCTPAVQLVKKEVAARIFMPEHTKDYMEHEFDETYLRIALDHGDEGASETKRQSPAEFDYWTRTKLLFGVLST</sequence>
<evidence type="ECO:0000256" key="5">
    <source>
        <dbReference type="ARBA" id="ARBA00022927"/>
    </source>
</evidence>
<dbReference type="HOGENOM" id="CLU_008451_0_0_1"/>
<dbReference type="Proteomes" id="UP000053599">
    <property type="component" value="Unassembled WGS sequence"/>
</dbReference>
<dbReference type="OrthoDB" id="46189at2759"/>
<accession>A0A0D1Y1U2</accession>
<evidence type="ECO:0000256" key="6">
    <source>
        <dbReference type="ARBA" id="ARBA00023034"/>
    </source>
</evidence>